<dbReference type="RefSeq" id="WP_098502957.1">
    <property type="nucleotide sequence ID" value="NZ_PDJQ01000001.1"/>
</dbReference>
<dbReference type="EMBL" id="PDJQ01000001">
    <property type="protein sequence ID" value="PFG73505.1"/>
    <property type="molecule type" value="Genomic_DNA"/>
</dbReference>
<gene>
    <name evidence="1" type="ORF">A9A59_0703</name>
</gene>
<accession>A0A2A9HER6</accession>
<organism evidence="1 2">
    <name type="scientific">Tepidiforma thermophila (strain KCTC 52669 / CGMCC 1.13589 / G233)</name>
    <dbReference type="NCBI Taxonomy" id="2761530"/>
    <lineage>
        <taxon>Bacteria</taxon>
        <taxon>Bacillati</taxon>
        <taxon>Chloroflexota</taxon>
        <taxon>Tepidiformia</taxon>
        <taxon>Tepidiformales</taxon>
        <taxon>Tepidiformaceae</taxon>
        <taxon>Tepidiforma</taxon>
    </lineage>
</organism>
<name>A0A2A9HER6_TEPT2</name>
<reference evidence="1 2" key="1">
    <citation type="submission" date="2017-09" db="EMBL/GenBank/DDBJ databases">
        <title>Sequencing the genomes of two abundant thermophiles in Great Basin hot springs: Thermocrinis jamiesonii and novel Chloroflexi Thermoflexus hugenholtzii.</title>
        <authorList>
            <person name="Hedlund B."/>
        </authorList>
    </citation>
    <scope>NUCLEOTIDE SEQUENCE [LARGE SCALE GENOMIC DNA]</scope>
    <source>
        <strain evidence="1 2">G233</strain>
    </source>
</reference>
<proteinExistence type="predicted"/>
<evidence type="ECO:0000313" key="1">
    <source>
        <dbReference type="EMBL" id="PFG73505.1"/>
    </source>
</evidence>
<dbReference type="AlphaFoldDB" id="A0A2A9HER6"/>
<protein>
    <submittedName>
        <fullName evidence="1">Uncharacterized protein</fullName>
    </submittedName>
</protein>
<keyword evidence="2" id="KW-1185">Reference proteome</keyword>
<dbReference type="Proteomes" id="UP000223071">
    <property type="component" value="Unassembled WGS sequence"/>
</dbReference>
<evidence type="ECO:0000313" key="2">
    <source>
        <dbReference type="Proteomes" id="UP000223071"/>
    </source>
</evidence>
<sequence length="282" mass="30396">MQSQVSPAAGGCSPAWDALIRDAERMATITPGELMPIFQGMMREGCRACPREQTQVCQFIEKPMNVIGHDLVRPLFGMPWEFKAEDLIAGGASDGTVRREELAAVIRAVEETARANGHEAVTLLDYSETIGRLARDAGYIPPGEIDPEFTAAVEAAGEPLEVIARGKADARRRSEAFRANPAASARNAAMIRAALPFEAPVHDLLASRELHWCSHLPHLFSRMMLRLGYTGEDLLPMVEAAEAVARERNHPGVTPRDAETALARAAAAALTAQGGCDDDADC</sequence>
<comment type="caution">
    <text evidence="1">The sequence shown here is derived from an EMBL/GenBank/DDBJ whole genome shotgun (WGS) entry which is preliminary data.</text>
</comment>